<dbReference type="SUPFAM" id="SSF52058">
    <property type="entry name" value="L domain-like"/>
    <property type="match status" value="1"/>
</dbReference>
<reference evidence="1" key="1">
    <citation type="submission" date="2015-07" db="EMBL/GenBank/DDBJ databases">
        <title>Adaptation to a free-living lifestyle via gene acquisitions in the diplomonad Trepomonas sp. PC1.</title>
        <authorList>
            <person name="Xu F."/>
            <person name="Jerlstrom-Hultqvist J."/>
            <person name="Kolisko M."/>
            <person name="Simpson A.G.B."/>
            <person name="Roger A.J."/>
            <person name="Svard S.G."/>
            <person name="Andersson J.O."/>
        </authorList>
    </citation>
    <scope>NUCLEOTIDE SEQUENCE</scope>
    <source>
        <strain evidence="1">PC1</strain>
    </source>
</reference>
<dbReference type="PANTHER" id="PTHR45661:SF3">
    <property type="entry name" value="IG-LIKE DOMAIN-CONTAINING PROTEIN"/>
    <property type="match status" value="1"/>
</dbReference>
<protein>
    <submittedName>
        <fullName evidence="1">Leucine rich repeats-containing protein</fullName>
    </submittedName>
</protein>
<dbReference type="PANTHER" id="PTHR45661">
    <property type="entry name" value="SURFACE ANTIGEN"/>
    <property type="match status" value="1"/>
</dbReference>
<dbReference type="InterPro" id="IPR026906">
    <property type="entry name" value="LRR_5"/>
</dbReference>
<proteinExistence type="predicted"/>
<dbReference type="InterPro" id="IPR032675">
    <property type="entry name" value="LRR_dom_sf"/>
</dbReference>
<feature type="non-terminal residue" evidence="1">
    <location>
        <position position="1"/>
    </location>
</feature>
<dbReference type="InterPro" id="IPR053139">
    <property type="entry name" value="Surface_bspA-like"/>
</dbReference>
<sequence length="282" mass="32561">NNEKAELFDNSFIECTNLKRINVQAKNQNDFKQCSSVQYIRAPNCQSKITQIKSLYVTEDSHVNQKKDANVISKLPNMSKFYCTAPTNQELLIINEQEASKNNLMISLNSKIFENPSSLVRGIILHQTTQIKKDSFKNFYCLKFVYCPKVEIVEYGAFTSCYALNRIIGKCLKHIESQAFYGCTSLEFIDVAQIIDLGKNSFAYCQNLVQLKFDELKCIPFACFERCCRLRQIIGLKINDIDQNAFRNCQTPLYIISTDLYLCENSQFTVVRERKLFTLLND</sequence>
<accession>A0A146K6M7</accession>
<dbReference type="AlphaFoldDB" id="A0A146K6M7"/>
<gene>
    <name evidence="1" type="ORF">TPC1_15535</name>
</gene>
<organism evidence="1">
    <name type="scientific">Trepomonas sp. PC1</name>
    <dbReference type="NCBI Taxonomy" id="1076344"/>
    <lineage>
        <taxon>Eukaryota</taxon>
        <taxon>Metamonada</taxon>
        <taxon>Diplomonadida</taxon>
        <taxon>Hexamitidae</taxon>
        <taxon>Hexamitinae</taxon>
        <taxon>Trepomonas</taxon>
    </lineage>
</organism>
<feature type="non-terminal residue" evidence="1">
    <location>
        <position position="282"/>
    </location>
</feature>
<evidence type="ECO:0000313" key="1">
    <source>
        <dbReference type="EMBL" id="JAP92502.1"/>
    </source>
</evidence>
<dbReference type="EMBL" id="GDID01004104">
    <property type="protein sequence ID" value="JAP92502.1"/>
    <property type="molecule type" value="Transcribed_RNA"/>
</dbReference>
<dbReference type="Pfam" id="PF13306">
    <property type="entry name" value="LRR_5"/>
    <property type="match status" value="2"/>
</dbReference>
<dbReference type="Gene3D" id="3.80.10.10">
    <property type="entry name" value="Ribonuclease Inhibitor"/>
    <property type="match status" value="2"/>
</dbReference>
<name>A0A146K6M7_9EUKA</name>